<keyword evidence="1" id="KW-0238">DNA-binding</keyword>
<dbReference type="InterPro" id="IPR009057">
    <property type="entry name" value="Homeodomain-like_sf"/>
</dbReference>
<proteinExistence type="predicted"/>
<dbReference type="Gene3D" id="1.10.357.10">
    <property type="entry name" value="Tetracycline Repressor, domain 2"/>
    <property type="match status" value="1"/>
</dbReference>
<dbReference type="GO" id="GO:0000976">
    <property type="term" value="F:transcription cis-regulatory region binding"/>
    <property type="evidence" value="ECO:0007669"/>
    <property type="project" value="TreeGrafter"/>
</dbReference>
<accession>A0A6J7DQM3</accession>
<evidence type="ECO:0000256" key="1">
    <source>
        <dbReference type="ARBA" id="ARBA00023125"/>
    </source>
</evidence>
<dbReference type="SUPFAM" id="SSF46689">
    <property type="entry name" value="Homeodomain-like"/>
    <property type="match status" value="1"/>
</dbReference>
<evidence type="ECO:0000313" key="3">
    <source>
        <dbReference type="EMBL" id="CAB4872826.1"/>
    </source>
</evidence>
<dbReference type="InterPro" id="IPR036271">
    <property type="entry name" value="Tet_transcr_reg_TetR-rel_C_sf"/>
</dbReference>
<evidence type="ECO:0000259" key="2">
    <source>
        <dbReference type="PROSITE" id="PS50977"/>
    </source>
</evidence>
<dbReference type="PRINTS" id="PR00455">
    <property type="entry name" value="HTHTETR"/>
</dbReference>
<protein>
    <submittedName>
        <fullName evidence="3">Unannotated protein</fullName>
    </submittedName>
</protein>
<organism evidence="3">
    <name type="scientific">freshwater metagenome</name>
    <dbReference type="NCBI Taxonomy" id="449393"/>
    <lineage>
        <taxon>unclassified sequences</taxon>
        <taxon>metagenomes</taxon>
        <taxon>ecological metagenomes</taxon>
    </lineage>
</organism>
<dbReference type="SUPFAM" id="SSF48498">
    <property type="entry name" value="Tetracyclin repressor-like, C-terminal domain"/>
    <property type="match status" value="1"/>
</dbReference>
<sequence length="203" mass="22452">MGALETDATGDDRRQEILRVATRVFAEHGFQTTTMEQVAKEVGFTKPIIYQHFGGKDALYEEIVTTTAARLLVSLQAATSAEQSPRQRVESAFRVYFELVVQESDAFRVLFLQAGSNEHSKQLRAVEVDLVSFIEPLLADDLNDDHRRELAGGVVGMAEGAAVVWLVRQARRGWPEPTPDEASVLAKRIATLAWGGLRATAQR</sequence>
<dbReference type="AlphaFoldDB" id="A0A6J7DQM3"/>
<dbReference type="PROSITE" id="PS50977">
    <property type="entry name" value="HTH_TETR_2"/>
    <property type="match status" value="1"/>
</dbReference>
<dbReference type="Pfam" id="PF00440">
    <property type="entry name" value="TetR_N"/>
    <property type="match status" value="1"/>
</dbReference>
<feature type="domain" description="HTH tetR-type" evidence="2">
    <location>
        <begin position="11"/>
        <end position="71"/>
    </location>
</feature>
<dbReference type="PANTHER" id="PTHR30055">
    <property type="entry name" value="HTH-TYPE TRANSCRIPTIONAL REGULATOR RUTR"/>
    <property type="match status" value="1"/>
</dbReference>
<dbReference type="EMBL" id="CAFBLN010000035">
    <property type="protein sequence ID" value="CAB4872826.1"/>
    <property type="molecule type" value="Genomic_DNA"/>
</dbReference>
<dbReference type="GO" id="GO:0003700">
    <property type="term" value="F:DNA-binding transcription factor activity"/>
    <property type="evidence" value="ECO:0007669"/>
    <property type="project" value="TreeGrafter"/>
</dbReference>
<gene>
    <name evidence="3" type="ORF">UFOPK3381_00910</name>
</gene>
<dbReference type="PANTHER" id="PTHR30055:SF227">
    <property type="entry name" value="TRANSCRIPTIONAL REGULATORY PROTEIN (PROBABLY TETR-FAMILY)-RELATED"/>
    <property type="match status" value="1"/>
</dbReference>
<dbReference type="InterPro" id="IPR001647">
    <property type="entry name" value="HTH_TetR"/>
</dbReference>
<name>A0A6J7DQM3_9ZZZZ</name>
<dbReference type="InterPro" id="IPR050109">
    <property type="entry name" value="HTH-type_TetR-like_transc_reg"/>
</dbReference>
<reference evidence="3" key="1">
    <citation type="submission" date="2020-05" db="EMBL/GenBank/DDBJ databases">
        <authorList>
            <person name="Chiriac C."/>
            <person name="Salcher M."/>
            <person name="Ghai R."/>
            <person name="Kavagutti S V."/>
        </authorList>
    </citation>
    <scope>NUCLEOTIDE SEQUENCE</scope>
</reference>